<dbReference type="InterPro" id="IPR058163">
    <property type="entry name" value="LysR-type_TF_proteobact-type"/>
</dbReference>
<keyword evidence="7" id="KW-1185">Reference proteome</keyword>
<dbReference type="RefSeq" id="WP_187448165.1">
    <property type="nucleotide sequence ID" value="NZ_CP047045.1"/>
</dbReference>
<dbReference type="SUPFAM" id="SSF46785">
    <property type="entry name" value="Winged helix' DNA-binding domain"/>
    <property type="match status" value="1"/>
</dbReference>
<dbReference type="InterPro" id="IPR000847">
    <property type="entry name" value="LysR_HTH_N"/>
</dbReference>
<dbReference type="AlphaFoldDB" id="A0A6I6ML95"/>
<sequence>MRRTIVDTDLNDYLYFAEAVAHGGFAAASRALGVPKSKLSRRIAGLEARLGVRLIERSTRKFRVTELGCDFYQRCRTIRELAEDAEAVLAATRTDPHGELCLSCPTGLLEIVVPTLPQFLIQFPKVRLKMLATDRQVDLIEEGVDVAIRVRANLDDSAALTMRKLGISRKILVADRQLAATLDSDIAKLEGACTLATSEEPSESEWTLIGKHGAVVKIRHEPRMRCSDFSAVREAATRGLGIALLPDHSCRDYLEQGKLVRVYPEWRGPDGFVHLVFTTRRGLPIASRALIDHLVSAFRPELLSPSIESDVPRARRTQ</sequence>
<dbReference type="FunFam" id="1.10.10.10:FF:000001">
    <property type="entry name" value="LysR family transcriptional regulator"/>
    <property type="match status" value="1"/>
</dbReference>
<proteinExistence type="inferred from homology"/>
<dbReference type="PANTHER" id="PTHR30537:SF31">
    <property type="entry name" value="TRANSCRIPTIONAL REGULATOR, LYSR FAMILY"/>
    <property type="match status" value="1"/>
</dbReference>
<dbReference type="GO" id="GO:0003700">
    <property type="term" value="F:DNA-binding transcription factor activity"/>
    <property type="evidence" value="ECO:0007669"/>
    <property type="project" value="InterPro"/>
</dbReference>
<organism evidence="6 7">
    <name type="scientific">Terricaulis silvestris</name>
    <dbReference type="NCBI Taxonomy" id="2686094"/>
    <lineage>
        <taxon>Bacteria</taxon>
        <taxon>Pseudomonadati</taxon>
        <taxon>Pseudomonadota</taxon>
        <taxon>Alphaproteobacteria</taxon>
        <taxon>Caulobacterales</taxon>
        <taxon>Caulobacteraceae</taxon>
        <taxon>Terricaulis</taxon>
    </lineage>
</organism>
<keyword evidence="2" id="KW-0805">Transcription regulation</keyword>
<dbReference type="EMBL" id="CP047045">
    <property type="protein sequence ID" value="QGZ93734.1"/>
    <property type="molecule type" value="Genomic_DNA"/>
</dbReference>
<dbReference type="GO" id="GO:0043565">
    <property type="term" value="F:sequence-specific DNA binding"/>
    <property type="evidence" value="ECO:0007669"/>
    <property type="project" value="TreeGrafter"/>
</dbReference>
<evidence type="ECO:0000313" key="7">
    <source>
        <dbReference type="Proteomes" id="UP000431269"/>
    </source>
</evidence>
<dbReference type="KEGG" id="tsv:DSM104635_00546"/>
<dbReference type="GO" id="GO:0006351">
    <property type="term" value="P:DNA-templated transcription"/>
    <property type="evidence" value="ECO:0007669"/>
    <property type="project" value="TreeGrafter"/>
</dbReference>
<evidence type="ECO:0000256" key="4">
    <source>
        <dbReference type="ARBA" id="ARBA00023163"/>
    </source>
</evidence>
<evidence type="ECO:0000313" key="6">
    <source>
        <dbReference type="EMBL" id="QGZ93734.1"/>
    </source>
</evidence>
<protein>
    <submittedName>
        <fullName evidence="6">D-malate degradation protein R</fullName>
    </submittedName>
</protein>
<dbReference type="Pfam" id="PF03466">
    <property type="entry name" value="LysR_substrate"/>
    <property type="match status" value="1"/>
</dbReference>
<comment type="similarity">
    <text evidence="1">Belongs to the LysR transcriptional regulatory family.</text>
</comment>
<dbReference type="Pfam" id="PF00126">
    <property type="entry name" value="HTH_1"/>
    <property type="match status" value="1"/>
</dbReference>
<evidence type="ECO:0000256" key="1">
    <source>
        <dbReference type="ARBA" id="ARBA00009437"/>
    </source>
</evidence>
<dbReference type="InterPro" id="IPR036388">
    <property type="entry name" value="WH-like_DNA-bd_sf"/>
</dbReference>
<name>A0A6I6ML95_9CAUL</name>
<dbReference type="SUPFAM" id="SSF53850">
    <property type="entry name" value="Periplasmic binding protein-like II"/>
    <property type="match status" value="1"/>
</dbReference>
<dbReference type="InterPro" id="IPR005119">
    <property type="entry name" value="LysR_subst-bd"/>
</dbReference>
<dbReference type="PANTHER" id="PTHR30537">
    <property type="entry name" value="HTH-TYPE TRANSCRIPTIONAL REGULATOR"/>
    <property type="match status" value="1"/>
</dbReference>
<dbReference type="Proteomes" id="UP000431269">
    <property type="component" value="Chromosome"/>
</dbReference>
<dbReference type="Gene3D" id="3.40.190.290">
    <property type="match status" value="1"/>
</dbReference>
<keyword evidence="3" id="KW-0238">DNA-binding</keyword>
<keyword evidence="4" id="KW-0804">Transcription</keyword>
<evidence type="ECO:0000256" key="2">
    <source>
        <dbReference type="ARBA" id="ARBA00023015"/>
    </source>
</evidence>
<dbReference type="Gene3D" id="1.10.10.10">
    <property type="entry name" value="Winged helix-like DNA-binding domain superfamily/Winged helix DNA-binding domain"/>
    <property type="match status" value="1"/>
</dbReference>
<dbReference type="PROSITE" id="PS50931">
    <property type="entry name" value="HTH_LYSR"/>
    <property type="match status" value="1"/>
</dbReference>
<evidence type="ECO:0000259" key="5">
    <source>
        <dbReference type="PROSITE" id="PS50931"/>
    </source>
</evidence>
<accession>A0A6I6ML95</accession>
<feature type="domain" description="HTH lysR-type" evidence="5">
    <location>
        <begin position="8"/>
        <end position="65"/>
    </location>
</feature>
<gene>
    <name evidence="6" type="primary">dmlR_3</name>
    <name evidence="6" type="ORF">DSM104635_00546</name>
</gene>
<dbReference type="InterPro" id="IPR036390">
    <property type="entry name" value="WH_DNA-bd_sf"/>
</dbReference>
<evidence type="ECO:0000256" key="3">
    <source>
        <dbReference type="ARBA" id="ARBA00023125"/>
    </source>
</evidence>
<reference evidence="7" key="1">
    <citation type="submission" date="2019-12" db="EMBL/GenBank/DDBJ databases">
        <title>Complete genome of Terracaulis silvestris 0127_4.</title>
        <authorList>
            <person name="Vieira S."/>
            <person name="Riedel T."/>
            <person name="Sproer C."/>
            <person name="Pascual J."/>
            <person name="Boedeker C."/>
            <person name="Overmann J."/>
        </authorList>
    </citation>
    <scope>NUCLEOTIDE SEQUENCE [LARGE SCALE GENOMIC DNA]</scope>
    <source>
        <strain evidence="7">0127_4</strain>
    </source>
</reference>